<reference evidence="3 4" key="1">
    <citation type="submission" date="2019-03" db="EMBL/GenBank/DDBJ databases">
        <title>Deep-cultivation of Planctomycetes and their phenomic and genomic characterization uncovers novel biology.</title>
        <authorList>
            <person name="Wiegand S."/>
            <person name="Jogler M."/>
            <person name="Boedeker C."/>
            <person name="Pinto D."/>
            <person name="Vollmers J."/>
            <person name="Rivas-Marin E."/>
            <person name="Kohn T."/>
            <person name="Peeters S.H."/>
            <person name="Heuer A."/>
            <person name="Rast P."/>
            <person name="Oberbeckmann S."/>
            <person name="Bunk B."/>
            <person name="Jeske O."/>
            <person name="Meyerdierks A."/>
            <person name="Storesund J.E."/>
            <person name="Kallscheuer N."/>
            <person name="Luecker S."/>
            <person name="Lage O.M."/>
            <person name="Pohl T."/>
            <person name="Merkel B.J."/>
            <person name="Hornburger P."/>
            <person name="Mueller R.-W."/>
            <person name="Bruemmer F."/>
            <person name="Labrenz M."/>
            <person name="Spormann A.M."/>
            <person name="Op den Camp H."/>
            <person name="Overmann J."/>
            <person name="Amann R."/>
            <person name="Jetten M.S.M."/>
            <person name="Mascher T."/>
            <person name="Medema M.H."/>
            <person name="Devos D.P."/>
            <person name="Kaster A.-K."/>
            <person name="Ovreas L."/>
            <person name="Rohde M."/>
            <person name="Galperin M.Y."/>
            <person name="Jogler C."/>
        </authorList>
    </citation>
    <scope>NUCLEOTIDE SEQUENCE [LARGE SCALE GENOMIC DNA]</scope>
    <source>
        <strain evidence="3 4">Enr10</strain>
    </source>
</reference>
<dbReference type="InterPro" id="IPR011453">
    <property type="entry name" value="DUF1559"/>
</dbReference>
<organism evidence="3 4">
    <name type="scientific">Gimesia panareensis</name>
    <dbReference type="NCBI Taxonomy" id="2527978"/>
    <lineage>
        <taxon>Bacteria</taxon>
        <taxon>Pseudomonadati</taxon>
        <taxon>Planctomycetota</taxon>
        <taxon>Planctomycetia</taxon>
        <taxon>Planctomycetales</taxon>
        <taxon>Planctomycetaceae</taxon>
        <taxon>Gimesia</taxon>
    </lineage>
</organism>
<dbReference type="InterPro" id="IPR045584">
    <property type="entry name" value="Pilin-like"/>
</dbReference>
<dbReference type="Gene3D" id="3.30.700.10">
    <property type="entry name" value="Glycoprotein, Type 4 Pilin"/>
    <property type="match status" value="1"/>
</dbReference>
<dbReference type="EMBL" id="CP037421">
    <property type="protein sequence ID" value="QDT27114.1"/>
    <property type="molecule type" value="Genomic_DNA"/>
</dbReference>
<dbReference type="NCBIfam" id="TIGR04294">
    <property type="entry name" value="pre_pil_HX9DG"/>
    <property type="match status" value="1"/>
</dbReference>
<proteinExistence type="predicted"/>
<feature type="domain" description="DUF1559" evidence="2">
    <location>
        <begin position="35"/>
        <end position="319"/>
    </location>
</feature>
<dbReference type="SUPFAM" id="SSF54523">
    <property type="entry name" value="Pili subunits"/>
    <property type="match status" value="1"/>
</dbReference>
<dbReference type="Proteomes" id="UP000315647">
    <property type="component" value="Chromosome"/>
</dbReference>
<keyword evidence="1" id="KW-0812">Transmembrane</keyword>
<keyword evidence="1" id="KW-1133">Transmembrane helix</keyword>
<dbReference type="InterPro" id="IPR027558">
    <property type="entry name" value="Pre_pil_HX9DG_C"/>
</dbReference>
<keyword evidence="4" id="KW-1185">Reference proteome</keyword>
<gene>
    <name evidence="3" type="primary">xcpT_24</name>
    <name evidence="3" type="ORF">Enr10x_24280</name>
</gene>
<dbReference type="AlphaFoldDB" id="A0A517Q678"/>
<evidence type="ECO:0000313" key="4">
    <source>
        <dbReference type="Proteomes" id="UP000315647"/>
    </source>
</evidence>
<sequence>MKLNSRPKKGFTLIELLVVIAIIAILIALLLPAVQQAREAARRSTCKNNMKQLGLAFHNYHDTHSSYPFAWFLDPTNLSNPKAGCYGIMLLPYLDQAPLYNKWNSSFPALNELAVYPQVAQNLTVIATPLPVFMCPSTPEATKHDYDLTPAGFPLTWTAARSDYGPATGVRGDFSSIAYTGHPSPSSRSGILTFVGVDTSGSPGDGITKIRDVIDGTSNTILLGERVGGTNIYSGTTLNPTLTAALGSTNGGGWGDFLSGEHWYSGSLRDGTSTSGNGGPCAINCSNGRSTGFLSFHVGGAHFLMGDGAVRFLSQNIDAYTLASLSTRAGGEIVGEF</sequence>
<dbReference type="RefSeq" id="WP_145449193.1">
    <property type="nucleotide sequence ID" value="NZ_CP037421.1"/>
</dbReference>
<dbReference type="PROSITE" id="PS00409">
    <property type="entry name" value="PROKAR_NTER_METHYL"/>
    <property type="match status" value="1"/>
</dbReference>
<feature type="transmembrane region" description="Helical" evidence="1">
    <location>
        <begin position="12"/>
        <end position="34"/>
    </location>
</feature>
<dbReference type="InterPro" id="IPR012902">
    <property type="entry name" value="N_methyl_site"/>
</dbReference>
<evidence type="ECO:0000259" key="2">
    <source>
        <dbReference type="Pfam" id="PF07596"/>
    </source>
</evidence>
<dbReference type="Pfam" id="PF07596">
    <property type="entry name" value="SBP_bac_10"/>
    <property type="match status" value="1"/>
</dbReference>
<evidence type="ECO:0000256" key="1">
    <source>
        <dbReference type="SAM" id="Phobius"/>
    </source>
</evidence>
<protein>
    <submittedName>
        <fullName evidence="3">Type II secretion system protein G</fullName>
    </submittedName>
</protein>
<dbReference type="PANTHER" id="PTHR30093:SF2">
    <property type="entry name" value="TYPE II SECRETION SYSTEM PROTEIN H"/>
    <property type="match status" value="1"/>
</dbReference>
<accession>A0A517Q678</accession>
<dbReference type="Pfam" id="PF07963">
    <property type="entry name" value="N_methyl"/>
    <property type="match status" value="1"/>
</dbReference>
<evidence type="ECO:0000313" key="3">
    <source>
        <dbReference type="EMBL" id="QDT27114.1"/>
    </source>
</evidence>
<keyword evidence="1" id="KW-0472">Membrane</keyword>
<name>A0A517Q678_9PLAN</name>
<dbReference type="NCBIfam" id="TIGR02532">
    <property type="entry name" value="IV_pilin_GFxxxE"/>
    <property type="match status" value="1"/>
</dbReference>
<dbReference type="PANTHER" id="PTHR30093">
    <property type="entry name" value="GENERAL SECRETION PATHWAY PROTEIN G"/>
    <property type="match status" value="1"/>
</dbReference>